<dbReference type="CDD" id="cd10554">
    <property type="entry name" value="HycB_like"/>
    <property type="match status" value="1"/>
</dbReference>
<dbReference type="Proteomes" id="UP000030905">
    <property type="component" value="Chromosome"/>
</dbReference>
<sequence length="191" mass="21518">MRNFIKLFLYRLSGKVGKAMSREVNSFVIGDASKCVGCRACEVACFKAHSNREESSKPIFVKGKRRDIITRIHVVKNEKFSVPVQCRQCEDAPCANACPVGAIKEKEHVLVVEEELCIGCKACVMACPFGAIEVKRKSEEVRKVAYKCDLCRNRDTKACVEICSKKALKLFDPVKERKQRNIDTVNNLIDD</sequence>
<dbReference type="PROSITE" id="PS00198">
    <property type="entry name" value="4FE4S_FER_1"/>
    <property type="match status" value="1"/>
</dbReference>
<dbReference type="GO" id="GO:0046872">
    <property type="term" value="F:metal ion binding"/>
    <property type="evidence" value="ECO:0007669"/>
    <property type="project" value="UniProtKB-KW"/>
</dbReference>
<dbReference type="AlphaFoldDB" id="A0A0H3J195"/>
<evidence type="ECO:0000256" key="3">
    <source>
        <dbReference type="ARBA" id="ARBA00022737"/>
    </source>
</evidence>
<dbReference type="SUPFAM" id="SSF54862">
    <property type="entry name" value="4Fe-4S ferredoxins"/>
    <property type="match status" value="1"/>
</dbReference>
<dbReference type="KEGG" id="cpat:CLPA_c10290"/>
<feature type="domain" description="4Fe-4S ferredoxin-type" evidence="6">
    <location>
        <begin position="25"/>
        <end position="55"/>
    </location>
</feature>
<reference evidence="7 10" key="1">
    <citation type="journal article" date="2015" name="Genome Announc.">
        <title>Complete Genome Sequence of the Nitrogen-Fixing and Solvent-Producing Clostridium pasteurianum DSM 525.</title>
        <authorList>
            <person name="Poehlein A."/>
            <person name="Grosse-Honebrink A."/>
            <person name="Zhang Y."/>
            <person name="Minton N.P."/>
            <person name="Daniel R."/>
        </authorList>
    </citation>
    <scope>NUCLEOTIDE SEQUENCE [LARGE SCALE GENOMIC DNA]</scope>
    <source>
        <strain evidence="7">DSM 525</strain>
        <strain evidence="10">DSM 525 / ATCC 6013</strain>
    </source>
</reference>
<dbReference type="RefSeq" id="WP_335617770.1">
    <property type="nucleotide sequence ID" value="NZ_ANZB01000005.1"/>
</dbReference>
<dbReference type="PANTHER" id="PTHR42859">
    <property type="entry name" value="OXIDOREDUCTASE"/>
    <property type="match status" value="1"/>
</dbReference>
<name>A0A0H3J195_CLOPA</name>
<keyword evidence="2" id="KW-0479">Metal-binding</keyword>
<dbReference type="InterPro" id="IPR050294">
    <property type="entry name" value="RnfB_subfamily"/>
</dbReference>
<dbReference type="GO" id="GO:0051539">
    <property type="term" value="F:4 iron, 4 sulfur cluster binding"/>
    <property type="evidence" value="ECO:0007669"/>
    <property type="project" value="UniProtKB-KW"/>
</dbReference>
<accession>A0A0H3J195</accession>
<keyword evidence="10" id="KW-1185">Reference proteome</keyword>
<feature type="domain" description="4Fe-4S ferredoxin-type" evidence="6">
    <location>
        <begin position="108"/>
        <end position="137"/>
    </location>
</feature>
<gene>
    <name evidence="7" type="ORF">CLPA_c10290</name>
    <name evidence="8" type="ORF">CP6013_02123</name>
</gene>
<organism evidence="7 10">
    <name type="scientific">Clostridium pasteurianum DSM 525 = ATCC 6013</name>
    <dbReference type="NCBI Taxonomy" id="1262449"/>
    <lineage>
        <taxon>Bacteria</taxon>
        <taxon>Bacillati</taxon>
        <taxon>Bacillota</taxon>
        <taxon>Clostridia</taxon>
        <taxon>Eubacteriales</taxon>
        <taxon>Clostridiaceae</taxon>
        <taxon>Clostridium</taxon>
    </lineage>
</organism>
<keyword evidence="3" id="KW-0677">Repeat</keyword>
<dbReference type="GeneID" id="93073227"/>
<evidence type="ECO:0000259" key="6">
    <source>
        <dbReference type="PROSITE" id="PS51379"/>
    </source>
</evidence>
<dbReference type="eggNOG" id="COG1142">
    <property type="taxonomic scope" value="Bacteria"/>
</dbReference>
<protein>
    <submittedName>
        <fullName evidence="7 8">4Fe-4S ferredoxin</fullName>
    </submittedName>
</protein>
<dbReference type="KEGG" id="cpae:CPAST_c10290"/>
<reference evidence="8" key="2">
    <citation type="submission" date="2015-10" db="EMBL/GenBank/DDBJ databases">
        <title>Improved Draft Genome Sequence of Clostridium pasteurianum Strain ATCC 6013 (DSM 525) Using a Hybrid Next-Generation Sequencing Approach.</title>
        <authorList>
            <person name="Pyne M.E."/>
            <person name="Utturkar S.M."/>
            <person name="Brown S.D."/>
            <person name="Moo-Young M."/>
            <person name="Chung D.A."/>
            <person name="Chou P.C."/>
        </authorList>
    </citation>
    <scope>NUCLEOTIDE SEQUENCE</scope>
    <source>
        <strain evidence="8">ATCC 6013</strain>
    </source>
</reference>
<evidence type="ECO:0000256" key="5">
    <source>
        <dbReference type="ARBA" id="ARBA00023014"/>
    </source>
</evidence>
<dbReference type="PANTHER" id="PTHR42859:SF17">
    <property type="entry name" value="ELECTRON TRANSPORT PROTEIN HYDN-RELATED"/>
    <property type="match status" value="1"/>
</dbReference>
<dbReference type="PROSITE" id="PS51379">
    <property type="entry name" value="4FE4S_FER_2"/>
    <property type="match status" value="2"/>
</dbReference>
<keyword evidence="4" id="KW-0408">Iron</keyword>
<keyword evidence="1" id="KW-0004">4Fe-4S</keyword>
<evidence type="ECO:0000256" key="4">
    <source>
        <dbReference type="ARBA" id="ARBA00023004"/>
    </source>
</evidence>
<proteinExistence type="predicted"/>
<evidence type="ECO:0000313" key="7">
    <source>
        <dbReference type="EMBL" id="AJA51117.1"/>
    </source>
</evidence>
<reference evidence="8 9" key="3">
    <citation type="journal article" name="Genome Announc.">
        <title>Improved Draft Genome Sequence of Clostridium pasteurianum Strain ATCC 6013 (DSM 525) Using a Hybrid Next-Generation Sequencing Approach.</title>
        <authorList>
            <person name="Pyne M.E."/>
            <person name="Utturkar S."/>
            <person name="Brown S.D."/>
            <person name="Moo-Young M."/>
            <person name="Chung D.A."/>
            <person name="Chou C.P."/>
        </authorList>
    </citation>
    <scope>NUCLEOTIDE SEQUENCE [LARGE SCALE GENOMIC DNA]</scope>
    <source>
        <strain evidence="8 9">ATCC 6013</strain>
    </source>
</reference>
<dbReference type="PATRIC" id="fig|1262449.7.peg.1041"/>
<dbReference type="InterPro" id="IPR017896">
    <property type="entry name" value="4Fe4S_Fe-S-bd"/>
</dbReference>
<evidence type="ECO:0000256" key="1">
    <source>
        <dbReference type="ARBA" id="ARBA00022485"/>
    </source>
</evidence>
<evidence type="ECO:0000256" key="2">
    <source>
        <dbReference type="ARBA" id="ARBA00022723"/>
    </source>
</evidence>
<evidence type="ECO:0000313" key="8">
    <source>
        <dbReference type="EMBL" id="KRU12875.1"/>
    </source>
</evidence>
<dbReference type="EMBL" id="JPGY02000001">
    <property type="protein sequence ID" value="KRU12875.1"/>
    <property type="molecule type" value="Genomic_DNA"/>
</dbReference>
<keyword evidence="5" id="KW-0411">Iron-sulfur</keyword>
<dbReference type="Pfam" id="PF12800">
    <property type="entry name" value="Fer4_4"/>
    <property type="match status" value="1"/>
</dbReference>
<evidence type="ECO:0000313" key="10">
    <source>
        <dbReference type="Proteomes" id="UP000030905"/>
    </source>
</evidence>
<dbReference type="Gene3D" id="3.30.70.20">
    <property type="match status" value="2"/>
</dbReference>
<dbReference type="Pfam" id="PF13247">
    <property type="entry name" value="Fer4_11"/>
    <property type="match status" value="1"/>
</dbReference>
<evidence type="ECO:0000313" key="9">
    <source>
        <dbReference type="Proteomes" id="UP000028042"/>
    </source>
</evidence>
<dbReference type="EMBL" id="CP009268">
    <property type="protein sequence ID" value="AJA51117.1"/>
    <property type="molecule type" value="Genomic_DNA"/>
</dbReference>
<dbReference type="Proteomes" id="UP000028042">
    <property type="component" value="Unassembled WGS sequence"/>
</dbReference>
<dbReference type="InterPro" id="IPR017900">
    <property type="entry name" value="4Fe4S_Fe_S_CS"/>
</dbReference>